<dbReference type="EMBL" id="ABDF02000001">
    <property type="protein sequence ID" value="EHK26793.1"/>
    <property type="molecule type" value="Genomic_DNA"/>
</dbReference>
<evidence type="ECO:0000256" key="1">
    <source>
        <dbReference type="SAM" id="MobiDB-lite"/>
    </source>
</evidence>
<protein>
    <submittedName>
        <fullName evidence="2">Uncharacterized protein</fullName>
    </submittedName>
</protein>
<dbReference type="InParanoid" id="G9MFP6"/>
<dbReference type="VEuPathDB" id="FungiDB:TRIVIDRAFT_110895"/>
<proteinExistence type="predicted"/>
<evidence type="ECO:0000313" key="3">
    <source>
        <dbReference type="Proteomes" id="UP000007115"/>
    </source>
</evidence>
<evidence type="ECO:0000313" key="2">
    <source>
        <dbReference type="EMBL" id="EHK26793.1"/>
    </source>
</evidence>
<dbReference type="HOGENOM" id="CLU_2794280_0_0_1"/>
<dbReference type="RefSeq" id="XP_013961013.1">
    <property type="nucleotide sequence ID" value="XM_014105538.1"/>
</dbReference>
<organism evidence="2 3">
    <name type="scientific">Hypocrea virens (strain Gv29-8 / FGSC 10586)</name>
    <name type="common">Gliocladium virens</name>
    <name type="synonym">Trichoderma virens</name>
    <dbReference type="NCBI Taxonomy" id="413071"/>
    <lineage>
        <taxon>Eukaryota</taxon>
        <taxon>Fungi</taxon>
        <taxon>Dikarya</taxon>
        <taxon>Ascomycota</taxon>
        <taxon>Pezizomycotina</taxon>
        <taxon>Sordariomycetes</taxon>
        <taxon>Hypocreomycetidae</taxon>
        <taxon>Hypocreales</taxon>
        <taxon>Hypocreaceae</taxon>
        <taxon>Trichoderma</taxon>
    </lineage>
</organism>
<sequence length="68" mass="7530">MEPDDKGEPLASRPCSQAQKPSITARQLQKSDTPAVTSSDQSSSWEPKIQYIDPITTHSKALIFTQTR</sequence>
<keyword evidence="3" id="KW-1185">Reference proteome</keyword>
<feature type="compositionally biased region" description="Polar residues" evidence="1">
    <location>
        <begin position="14"/>
        <end position="45"/>
    </location>
</feature>
<dbReference type="Proteomes" id="UP000007115">
    <property type="component" value="Unassembled WGS sequence"/>
</dbReference>
<reference evidence="2 3" key="1">
    <citation type="journal article" date="2011" name="Genome Biol.">
        <title>Comparative genome sequence analysis underscores mycoparasitism as the ancestral life style of Trichoderma.</title>
        <authorList>
            <person name="Kubicek C.P."/>
            <person name="Herrera-Estrella A."/>
            <person name="Seidl-Seiboth V."/>
            <person name="Martinez D.A."/>
            <person name="Druzhinina I.S."/>
            <person name="Thon M."/>
            <person name="Zeilinger S."/>
            <person name="Casas-Flores S."/>
            <person name="Horwitz B.A."/>
            <person name="Mukherjee P.K."/>
            <person name="Mukherjee M."/>
            <person name="Kredics L."/>
            <person name="Alcaraz L.D."/>
            <person name="Aerts A."/>
            <person name="Antal Z."/>
            <person name="Atanasova L."/>
            <person name="Cervantes-Badillo M.G."/>
            <person name="Challacombe J."/>
            <person name="Chertkov O."/>
            <person name="McCluskey K."/>
            <person name="Coulpier F."/>
            <person name="Deshpande N."/>
            <person name="von Doehren H."/>
            <person name="Ebbole D.J."/>
            <person name="Esquivel-Naranjo E.U."/>
            <person name="Fekete E."/>
            <person name="Flipphi M."/>
            <person name="Glaser F."/>
            <person name="Gomez-Rodriguez E.Y."/>
            <person name="Gruber S."/>
            <person name="Han C."/>
            <person name="Henrissat B."/>
            <person name="Hermosa R."/>
            <person name="Hernandez-Onate M."/>
            <person name="Karaffa L."/>
            <person name="Kosti I."/>
            <person name="Le Crom S."/>
            <person name="Lindquist E."/>
            <person name="Lucas S."/>
            <person name="Luebeck M."/>
            <person name="Luebeck P.S."/>
            <person name="Margeot A."/>
            <person name="Metz B."/>
            <person name="Misra M."/>
            <person name="Nevalainen H."/>
            <person name="Omann M."/>
            <person name="Packer N."/>
            <person name="Perrone G."/>
            <person name="Uresti-Rivera E.E."/>
            <person name="Salamov A."/>
            <person name="Schmoll M."/>
            <person name="Seiboth B."/>
            <person name="Shapiro H."/>
            <person name="Sukno S."/>
            <person name="Tamayo-Ramos J.A."/>
            <person name="Tisch D."/>
            <person name="Wiest A."/>
            <person name="Wilkinson H.H."/>
            <person name="Zhang M."/>
            <person name="Coutinho P.M."/>
            <person name="Kenerley C.M."/>
            <person name="Monte E."/>
            <person name="Baker S.E."/>
            <person name="Grigoriev I.V."/>
        </authorList>
    </citation>
    <scope>NUCLEOTIDE SEQUENCE [LARGE SCALE GENOMIC DNA]</scope>
    <source>
        <strain evidence="3">Gv29-8 / FGSC 10586</strain>
    </source>
</reference>
<gene>
    <name evidence="2" type="ORF">TRIVIDRAFT_110895</name>
</gene>
<comment type="caution">
    <text evidence="2">The sequence shown here is derived from an EMBL/GenBank/DDBJ whole genome shotgun (WGS) entry which is preliminary data.</text>
</comment>
<accession>G9MFP6</accession>
<dbReference type="GeneID" id="25786758"/>
<dbReference type="AlphaFoldDB" id="G9MFP6"/>
<name>G9MFP6_HYPVG</name>
<feature type="region of interest" description="Disordered" evidence="1">
    <location>
        <begin position="1"/>
        <end position="49"/>
    </location>
</feature>